<gene>
    <name evidence="2" type="ORF">OB914_09190</name>
    <name evidence="1" type="ORF">OB916_07850</name>
</gene>
<accession>A0AAE3IF14</accession>
<dbReference type="Proteomes" id="UP001208186">
    <property type="component" value="Unassembled WGS sequence"/>
</dbReference>
<dbReference type="PANTHER" id="PTHR39967">
    <property type="match status" value="1"/>
</dbReference>
<dbReference type="AlphaFoldDB" id="A0AAE3IF14"/>
<name>A0AAE3IF14_9EURY</name>
<organism evidence="2 4">
    <name type="scientific">Halapricum hydrolyticum</name>
    <dbReference type="NCBI Taxonomy" id="2979991"/>
    <lineage>
        <taxon>Archaea</taxon>
        <taxon>Methanobacteriati</taxon>
        <taxon>Methanobacteriota</taxon>
        <taxon>Stenosarchaea group</taxon>
        <taxon>Halobacteria</taxon>
        <taxon>Halobacteriales</taxon>
        <taxon>Haloarculaceae</taxon>
        <taxon>Halapricum</taxon>
    </lineage>
</organism>
<dbReference type="SUPFAM" id="SSF53098">
    <property type="entry name" value="Ribonuclease H-like"/>
    <property type="match status" value="1"/>
</dbReference>
<dbReference type="RefSeq" id="WP_315908745.1">
    <property type="nucleotide sequence ID" value="NZ_JAOPKC010000006.1"/>
</dbReference>
<dbReference type="InterPro" id="IPR012337">
    <property type="entry name" value="RNaseH-like_sf"/>
</dbReference>
<keyword evidence="3" id="KW-1185">Reference proteome</keyword>
<evidence type="ECO:0000313" key="4">
    <source>
        <dbReference type="Proteomes" id="UP001209746"/>
    </source>
</evidence>
<evidence type="ECO:0000313" key="1">
    <source>
        <dbReference type="EMBL" id="MCU4717980.1"/>
    </source>
</evidence>
<reference evidence="2" key="1">
    <citation type="submission" date="2023-02" db="EMBL/GenBank/DDBJ databases">
        <title>Enrichment on poylsaccharides allowed isolation of novel metabolic and taxonomic groups of Haloarchaea.</title>
        <authorList>
            <person name="Sorokin D.Y."/>
            <person name="Elcheninov A.G."/>
            <person name="Khizhniak T.V."/>
            <person name="Kolganova T.V."/>
            <person name="Kublanov I.V."/>
        </authorList>
    </citation>
    <scope>NUCLEOTIDE SEQUENCE</scope>
    <source>
        <strain evidence="1 3">HArc-curdl5-1</strain>
        <strain evidence="2">HArc-curdl7</strain>
    </source>
</reference>
<evidence type="ECO:0000313" key="3">
    <source>
        <dbReference type="Proteomes" id="UP001208186"/>
    </source>
</evidence>
<dbReference type="PANTHER" id="PTHR39967:SF1">
    <property type="entry name" value="ISH14-TYPE TRANSPOSASE HSIRS44"/>
    <property type="match status" value="1"/>
</dbReference>
<protein>
    <submittedName>
        <fullName evidence="2">IS6 family transposase</fullName>
    </submittedName>
</protein>
<comment type="caution">
    <text evidence="2">The sequence shown here is derived from an EMBL/GenBank/DDBJ whole genome shotgun (WGS) entry which is preliminary data.</text>
</comment>
<dbReference type="EMBL" id="JAOPKC010000006">
    <property type="protein sequence ID" value="MCU4717980.1"/>
    <property type="molecule type" value="Genomic_DNA"/>
</dbReference>
<dbReference type="Proteomes" id="UP001209746">
    <property type="component" value="Unassembled WGS sequence"/>
</dbReference>
<evidence type="ECO:0000313" key="2">
    <source>
        <dbReference type="EMBL" id="MCU4727145.1"/>
    </source>
</evidence>
<proteinExistence type="predicted"/>
<dbReference type="NCBIfam" id="NF033587">
    <property type="entry name" value="transpos_IS6"/>
    <property type="match status" value="1"/>
</dbReference>
<dbReference type="EMBL" id="JAOPKD010000007">
    <property type="protein sequence ID" value="MCU4727145.1"/>
    <property type="molecule type" value="Genomic_DNA"/>
</dbReference>
<sequence>MPEIDRLGGDSDWIHLEFMERERTPEEIVEVGIQLHLAGLSLSNTKQHLERLGVQRSRTAIHNWVKKADLQPTGTRSSNYVALDETVIQLGTERYWLYAAVDPKTNEFLHVRLFPTTNSGLTLVFLRELREKHDIDDAVFLIDDADHLQAALSRLGLRFHIRRHGNWNSVERIFHEVKRRTSSFSNTFSHVEPATAESWLEAFAVWWNRCQS</sequence>
<dbReference type="InterPro" id="IPR047930">
    <property type="entry name" value="Transpos_IS6"/>
</dbReference>